<dbReference type="AlphaFoldDB" id="A0A6J4SNY9"/>
<gene>
    <name evidence="2" type="ORF">AVDCRST_MAG13-2150</name>
</gene>
<feature type="non-terminal residue" evidence="2">
    <location>
        <position position="202"/>
    </location>
</feature>
<dbReference type="EC" id="1.15.1.1" evidence="2"/>
<evidence type="ECO:0000313" key="2">
    <source>
        <dbReference type="EMBL" id="CAA9499120.1"/>
    </source>
</evidence>
<feature type="compositionally biased region" description="Pro residues" evidence="1">
    <location>
        <begin position="149"/>
        <end position="158"/>
    </location>
</feature>
<feature type="non-terminal residue" evidence="2">
    <location>
        <position position="1"/>
    </location>
</feature>
<name>A0A6J4SNY9_9ACTN</name>
<feature type="region of interest" description="Disordered" evidence="1">
    <location>
        <begin position="1"/>
        <end position="100"/>
    </location>
</feature>
<accession>A0A6J4SNY9</accession>
<keyword evidence="2" id="KW-0560">Oxidoreductase</keyword>
<dbReference type="EMBL" id="CADCVO010000343">
    <property type="protein sequence ID" value="CAA9499120.1"/>
    <property type="molecule type" value="Genomic_DNA"/>
</dbReference>
<feature type="compositionally biased region" description="Basic residues" evidence="1">
    <location>
        <begin position="42"/>
        <end position="52"/>
    </location>
</feature>
<dbReference type="GO" id="GO:0004784">
    <property type="term" value="F:superoxide dismutase activity"/>
    <property type="evidence" value="ECO:0007669"/>
    <property type="project" value="UniProtKB-EC"/>
</dbReference>
<feature type="compositionally biased region" description="Low complexity" evidence="1">
    <location>
        <begin position="59"/>
        <end position="86"/>
    </location>
</feature>
<organism evidence="2">
    <name type="scientific">uncultured Solirubrobacteraceae bacterium</name>
    <dbReference type="NCBI Taxonomy" id="1162706"/>
    <lineage>
        <taxon>Bacteria</taxon>
        <taxon>Bacillati</taxon>
        <taxon>Actinomycetota</taxon>
        <taxon>Thermoleophilia</taxon>
        <taxon>Solirubrobacterales</taxon>
        <taxon>Solirubrobacteraceae</taxon>
        <taxon>environmental samples</taxon>
    </lineage>
</organism>
<protein>
    <submittedName>
        <fullName evidence="2">Superoxide dismutase [Mn]</fullName>
        <ecNumber evidence="2">1.15.1.1</ecNumber>
    </submittedName>
</protein>
<evidence type="ECO:0000256" key="1">
    <source>
        <dbReference type="SAM" id="MobiDB-lite"/>
    </source>
</evidence>
<feature type="region of interest" description="Disordered" evidence="1">
    <location>
        <begin position="135"/>
        <end position="162"/>
    </location>
</feature>
<proteinExistence type="predicted"/>
<reference evidence="2" key="1">
    <citation type="submission" date="2020-02" db="EMBL/GenBank/DDBJ databases">
        <authorList>
            <person name="Meier V. D."/>
        </authorList>
    </citation>
    <scope>NUCLEOTIDE SEQUENCE</scope>
    <source>
        <strain evidence="2">AVDCRST_MAG13</strain>
    </source>
</reference>
<sequence length="202" mass="22088">GLRGPRPAVRLQRPGAARRRGDDARAPRQAPPGVRRQGERRPRGHGARRQARRGGPAGAGLPAGRQTGPLPQQRRRPLQPLALLGGHEPGRRRRAAGRAGHRDLRHLRLLRRLQAAVRGRGRRAVRIGVGLARARRRRAEDHLHGQPGLPRPRGPGPPRRQRRLGARLLPAVPEQAPGLPQGVVERRELAEGGRALLRGPGL</sequence>